<reference evidence="4 5" key="1">
    <citation type="journal article" date="2015" name="Microbiome">
        <title>Genomic resolution of linkages in carbon, nitrogen, and sulfur cycling among widespread estuary sediment bacteria.</title>
        <authorList>
            <person name="Baker B.J."/>
            <person name="Lazar C.S."/>
            <person name="Teske A.P."/>
            <person name="Dick G.J."/>
        </authorList>
    </citation>
    <scope>NUCLEOTIDE SEQUENCE [LARGE SCALE GENOMIC DNA]</scope>
    <source>
        <strain evidence="4">SM23_42</strain>
    </source>
</reference>
<comment type="function">
    <text evidence="2">Hydrolyzes RNA 2',3'-cyclic phosphodiester to an RNA 2'-phosphomonoester.</text>
</comment>
<dbReference type="SUPFAM" id="SSF55144">
    <property type="entry name" value="LigT-like"/>
    <property type="match status" value="1"/>
</dbReference>
<evidence type="ECO:0000313" key="4">
    <source>
        <dbReference type="EMBL" id="KPK63828.1"/>
    </source>
</evidence>
<comment type="similarity">
    <text evidence="2">Belongs to the 2H phosphoesterase superfamily. ThpR family.</text>
</comment>
<keyword evidence="1 2" id="KW-0378">Hydrolase</keyword>
<dbReference type="GO" id="GO:0008664">
    <property type="term" value="F:RNA 2',3'-cyclic 3'-phosphodiesterase activity"/>
    <property type="evidence" value="ECO:0007669"/>
    <property type="project" value="UniProtKB-EC"/>
</dbReference>
<evidence type="ECO:0000313" key="5">
    <source>
        <dbReference type="Proteomes" id="UP000051373"/>
    </source>
</evidence>
<evidence type="ECO:0000256" key="1">
    <source>
        <dbReference type="ARBA" id="ARBA00022801"/>
    </source>
</evidence>
<dbReference type="AlphaFoldDB" id="A0A0S8FV81"/>
<feature type="active site" description="Proton donor" evidence="2">
    <location>
        <position position="40"/>
    </location>
</feature>
<dbReference type="STRING" id="1703779.AMJ83_05090"/>
<dbReference type="InterPro" id="IPR014051">
    <property type="entry name" value="Phosphoesterase_HXTX"/>
</dbReference>
<dbReference type="HAMAP" id="MF_01940">
    <property type="entry name" value="RNA_CPDase"/>
    <property type="match status" value="1"/>
</dbReference>
<comment type="caution">
    <text evidence="4">The sequence shown here is derived from an EMBL/GenBank/DDBJ whole genome shotgun (WGS) entry which is preliminary data.</text>
</comment>
<evidence type="ECO:0000256" key="2">
    <source>
        <dbReference type="HAMAP-Rule" id="MF_01940"/>
    </source>
</evidence>
<dbReference type="PATRIC" id="fig|1703779.3.peg.1235"/>
<feature type="domain" description="Phosphoesterase HXTX" evidence="3">
    <location>
        <begin position="19"/>
        <end position="91"/>
    </location>
</feature>
<dbReference type="InterPro" id="IPR004175">
    <property type="entry name" value="RNA_CPDase"/>
</dbReference>
<evidence type="ECO:0000259" key="3">
    <source>
        <dbReference type="Pfam" id="PF02834"/>
    </source>
</evidence>
<dbReference type="Pfam" id="PF02834">
    <property type="entry name" value="LigT_PEase"/>
    <property type="match status" value="2"/>
</dbReference>
<gene>
    <name evidence="4" type="ORF">AMJ83_05090</name>
</gene>
<dbReference type="GO" id="GO:0004113">
    <property type="term" value="F:2',3'-cyclic-nucleotide 3'-phosphodiesterase activity"/>
    <property type="evidence" value="ECO:0007669"/>
    <property type="project" value="InterPro"/>
</dbReference>
<dbReference type="Proteomes" id="UP000051373">
    <property type="component" value="Unassembled WGS sequence"/>
</dbReference>
<dbReference type="PANTHER" id="PTHR35561">
    <property type="entry name" value="RNA 2',3'-CYCLIC PHOSPHODIESTERASE"/>
    <property type="match status" value="1"/>
</dbReference>
<dbReference type="Gene3D" id="3.90.1140.10">
    <property type="entry name" value="Cyclic phosphodiesterase"/>
    <property type="match status" value="1"/>
</dbReference>
<proteinExistence type="inferred from homology"/>
<feature type="domain" description="Phosphoesterase HXTX" evidence="3">
    <location>
        <begin position="93"/>
        <end position="170"/>
    </location>
</feature>
<accession>A0A0S8FV81</accession>
<dbReference type="NCBIfam" id="TIGR02258">
    <property type="entry name" value="2_5_ligase"/>
    <property type="match status" value="1"/>
</dbReference>
<dbReference type="EMBL" id="LJUJ01000008">
    <property type="protein sequence ID" value="KPK63828.1"/>
    <property type="molecule type" value="Genomic_DNA"/>
</dbReference>
<dbReference type="InterPro" id="IPR009097">
    <property type="entry name" value="Cyclic_Pdiesterase"/>
</dbReference>
<feature type="short sequence motif" description="HXTX 1" evidence="2">
    <location>
        <begin position="40"/>
        <end position="43"/>
    </location>
</feature>
<organism evidence="4 5">
    <name type="scientific">candidate division WOR_3 bacterium SM23_42</name>
    <dbReference type="NCBI Taxonomy" id="1703779"/>
    <lineage>
        <taxon>Bacteria</taxon>
        <taxon>Bacteria division WOR-3</taxon>
    </lineage>
</organism>
<feature type="active site" description="Proton acceptor" evidence="2">
    <location>
        <position position="126"/>
    </location>
</feature>
<dbReference type="EC" id="3.1.4.58" evidence="2"/>
<sequence>MRTFLAVEIPEHSRRLIDNFIQIQAKRELPIKWVRFENLHITLRFLGEIDEGRKQGILPVVAEVAKEYRPFTVQLAGLGCFPGPRNPRVLWVGAKQGSEELHEIATELEKALTKIGFKAEQRFHAHLTIGRIKKHCQVDDILAQPISSEPFEADSITLFKSTLRPEGPIYEGLYKFTLG</sequence>
<feature type="short sequence motif" description="HXTX 2" evidence="2">
    <location>
        <begin position="126"/>
        <end position="129"/>
    </location>
</feature>
<dbReference type="PANTHER" id="PTHR35561:SF1">
    <property type="entry name" value="RNA 2',3'-CYCLIC PHOSPHODIESTERASE"/>
    <property type="match status" value="1"/>
</dbReference>
<protein>
    <recommendedName>
        <fullName evidence="2">RNA 2',3'-cyclic phosphodiesterase</fullName>
        <shortName evidence="2">RNA 2',3'-CPDase</shortName>
        <ecNumber evidence="2">3.1.4.58</ecNumber>
    </recommendedName>
</protein>
<comment type="catalytic activity">
    <reaction evidence="2">
        <text>a 3'-end 2',3'-cyclophospho-ribonucleotide-RNA + H2O = a 3'-end 2'-phospho-ribonucleotide-RNA + H(+)</text>
        <dbReference type="Rhea" id="RHEA:11828"/>
        <dbReference type="Rhea" id="RHEA-COMP:10464"/>
        <dbReference type="Rhea" id="RHEA-COMP:17353"/>
        <dbReference type="ChEBI" id="CHEBI:15377"/>
        <dbReference type="ChEBI" id="CHEBI:15378"/>
        <dbReference type="ChEBI" id="CHEBI:83064"/>
        <dbReference type="ChEBI" id="CHEBI:173113"/>
        <dbReference type="EC" id="3.1.4.58"/>
    </reaction>
</comment>
<name>A0A0S8FV81_UNCW3</name>